<name>A0A3B0RBI3_9ZZZZ</name>
<protein>
    <submittedName>
        <fullName evidence="1">Uncharacterized protein</fullName>
    </submittedName>
</protein>
<evidence type="ECO:0000313" key="1">
    <source>
        <dbReference type="EMBL" id="VAV88907.1"/>
    </source>
</evidence>
<sequence>AIADAAATIIANRVNLPACPAIERLPANQLSPDSDLGSRLVTTGVGGLTPVEIETALKEGECQARQLCQTGLINAAFICLKGRVKIVDWPIDHLPVYAPNSFAHQPQDRIVHA</sequence>
<dbReference type="InterPro" id="IPR003374">
    <property type="entry name" value="ApbE-like_sf"/>
</dbReference>
<dbReference type="EMBL" id="UOEC01000055">
    <property type="protein sequence ID" value="VAV88907.1"/>
    <property type="molecule type" value="Genomic_DNA"/>
</dbReference>
<dbReference type="AlphaFoldDB" id="A0A3B0RBI3"/>
<accession>A0A3B0RBI3</accession>
<feature type="non-terminal residue" evidence="1">
    <location>
        <position position="1"/>
    </location>
</feature>
<reference evidence="1" key="1">
    <citation type="submission" date="2018-06" db="EMBL/GenBank/DDBJ databases">
        <authorList>
            <person name="Zhirakovskaya E."/>
        </authorList>
    </citation>
    <scope>NUCLEOTIDE SEQUENCE</scope>
</reference>
<proteinExistence type="predicted"/>
<organism evidence="1">
    <name type="scientific">hydrothermal vent metagenome</name>
    <dbReference type="NCBI Taxonomy" id="652676"/>
    <lineage>
        <taxon>unclassified sequences</taxon>
        <taxon>metagenomes</taxon>
        <taxon>ecological metagenomes</taxon>
    </lineage>
</organism>
<dbReference type="SUPFAM" id="SSF143631">
    <property type="entry name" value="ApbE-like"/>
    <property type="match status" value="1"/>
</dbReference>
<gene>
    <name evidence="1" type="ORF">MNBD_ALPHA08-363</name>
</gene>